<keyword evidence="8" id="KW-1185">Reference proteome</keyword>
<evidence type="ECO:0000256" key="3">
    <source>
        <dbReference type="ARBA" id="ARBA00022448"/>
    </source>
</evidence>
<dbReference type="Pfam" id="PF08352">
    <property type="entry name" value="oligo_HPY"/>
    <property type="match status" value="2"/>
</dbReference>
<dbReference type="NCBIfam" id="NF007739">
    <property type="entry name" value="PRK10419.1"/>
    <property type="match status" value="2"/>
</dbReference>
<dbReference type="GO" id="GO:0055085">
    <property type="term" value="P:transmembrane transport"/>
    <property type="evidence" value="ECO:0007669"/>
    <property type="project" value="UniProtKB-ARBA"/>
</dbReference>
<dbReference type="InterPro" id="IPR013563">
    <property type="entry name" value="Oligopep_ABC_C"/>
</dbReference>
<accession>A0A7L5BWX7</accession>
<dbReference type="SUPFAM" id="SSF52540">
    <property type="entry name" value="P-loop containing nucleoside triphosphate hydrolases"/>
    <property type="match status" value="2"/>
</dbReference>
<dbReference type="InterPro" id="IPR027417">
    <property type="entry name" value="P-loop_NTPase"/>
</dbReference>
<evidence type="ECO:0000256" key="2">
    <source>
        <dbReference type="ARBA" id="ARBA00005417"/>
    </source>
</evidence>
<keyword evidence="3" id="KW-0813">Transport</keyword>
<reference evidence="7 8" key="1">
    <citation type="submission" date="2020-02" db="EMBL/GenBank/DDBJ databases">
        <title>complete genome sequence of Rhodobacteraceae bacterium.</title>
        <authorList>
            <person name="Park J."/>
            <person name="Kim Y.-S."/>
            <person name="Kim K.-H."/>
        </authorList>
    </citation>
    <scope>NUCLEOTIDE SEQUENCE [LARGE SCALE GENOMIC DNA]</scope>
    <source>
        <strain evidence="7 8">RR4-56</strain>
    </source>
</reference>
<gene>
    <name evidence="7" type="ORF">G5B40_09435</name>
</gene>
<dbReference type="EMBL" id="CP049056">
    <property type="protein sequence ID" value="QIE55653.1"/>
    <property type="molecule type" value="Genomic_DNA"/>
</dbReference>
<evidence type="ECO:0000259" key="6">
    <source>
        <dbReference type="PROSITE" id="PS50893"/>
    </source>
</evidence>
<dbReference type="GO" id="GO:0005886">
    <property type="term" value="C:plasma membrane"/>
    <property type="evidence" value="ECO:0007669"/>
    <property type="project" value="UniProtKB-SubCell"/>
</dbReference>
<evidence type="ECO:0000256" key="5">
    <source>
        <dbReference type="ARBA" id="ARBA00022840"/>
    </source>
</evidence>
<dbReference type="SMART" id="SM00382">
    <property type="entry name" value="AAA"/>
    <property type="match status" value="2"/>
</dbReference>
<dbReference type="InterPro" id="IPR017871">
    <property type="entry name" value="ABC_transporter-like_CS"/>
</dbReference>
<dbReference type="PROSITE" id="PS50893">
    <property type="entry name" value="ABC_TRANSPORTER_2"/>
    <property type="match status" value="2"/>
</dbReference>
<dbReference type="CDD" id="cd03257">
    <property type="entry name" value="ABC_NikE_OppD_transporters"/>
    <property type="match status" value="2"/>
</dbReference>
<evidence type="ECO:0000256" key="4">
    <source>
        <dbReference type="ARBA" id="ARBA00022741"/>
    </source>
</evidence>
<dbReference type="PANTHER" id="PTHR43776:SF7">
    <property type="entry name" value="D,D-DIPEPTIDE TRANSPORT ATP-BINDING PROTEIN DDPF-RELATED"/>
    <property type="match status" value="1"/>
</dbReference>
<dbReference type="GO" id="GO:0016887">
    <property type="term" value="F:ATP hydrolysis activity"/>
    <property type="evidence" value="ECO:0007669"/>
    <property type="project" value="InterPro"/>
</dbReference>
<keyword evidence="5 7" id="KW-0067">ATP-binding</keyword>
<evidence type="ECO:0000313" key="7">
    <source>
        <dbReference type="EMBL" id="QIE55653.1"/>
    </source>
</evidence>
<organism evidence="7 8">
    <name type="scientific">Pikeienuella piscinae</name>
    <dbReference type="NCBI Taxonomy" id="2748098"/>
    <lineage>
        <taxon>Bacteria</taxon>
        <taxon>Pseudomonadati</taxon>
        <taxon>Pseudomonadota</taxon>
        <taxon>Alphaproteobacteria</taxon>
        <taxon>Rhodobacterales</taxon>
        <taxon>Paracoccaceae</taxon>
        <taxon>Pikeienuella</taxon>
    </lineage>
</organism>
<dbReference type="InterPro" id="IPR003439">
    <property type="entry name" value="ABC_transporter-like_ATP-bd"/>
</dbReference>
<dbReference type="GO" id="GO:0005524">
    <property type="term" value="F:ATP binding"/>
    <property type="evidence" value="ECO:0007669"/>
    <property type="project" value="UniProtKB-KW"/>
</dbReference>
<feature type="domain" description="ABC transporter" evidence="6">
    <location>
        <begin position="7"/>
        <end position="257"/>
    </location>
</feature>
<dbReference type="PROSITE" id="PS00211">
    <property type="entry name" value="ABC_TRANSPORTER_1"/>
    <property type="match status" value="1"/>
</dbReference>
<dbReference type="KEGG" id="hdh:G5B40_09435"/>
<proteinExistence type="inferred from homology"/>
<dbReference type="PANTHER" id="PTHR43776">
    <property type="entry name" value="TRANSPORT ATP-BINDING PROTEIN"/>
    <property type="match status" value="1"/>
</dbReference>
<dbReference type="GO" id="GO:0015833">
    <property type="term" value="P:peptide transport"/>
    <property type="evidence" value="ECO:0007669"/>
    <property type="project" value="InterPro"/>
</dbReference>
<evidence type="ECO:0000313" key="8">
    <source>
        <dbReference type="Proteomes" id="UP000503336"/>
    </source>
</evidence>
<dbReference type="InterPro" id="IPR050319">
    <property type="entry name" value="ABC_transp_ATP-bind"/>
</dbReference>
<name>A0A7L5BWX7_9RHOB</name>
<comment type="similarity">
    <text evidence="2">Belongs to the ABC transporter superfamily.</text>
</comment>
<dbReference type="RefSeq" id="WP_165097860.1">
    <property type="nucleotide sequence ID" value="NZ_CP049056.1"/>
</dbReference>
<dbReference type="Pfam" id="PF00005">
    <property type="entry name" value="ABC_tran"/>
    <property type="match status" value="2"/>
</dbReference>
<keyword evidence="4" id="KW-0547">Nucleotide-binding</keyword>
<sequence length="540" mass="58562">MSDAPILSVENLSVSFGSHVAVQDLSFDIRAGETLALVGESGSGKSATALAVIRLIEREGGRIKQGTIRLGQDDPVDVHLLDDKQLSNVRGNRISMIFQEPMTSLNPVMRIGEQVAEVLRRHQNLSRAKAIAAAEKALDQVRIPEPKRRLSQYPHELSGGLRQRVMIAMALACRPEVLIADEPTTALDVTTQAEVLALLKSLQAELGMAVLFITHDMGVVAEVANRALVLRNGVTEETAPVAQLFDAPQSDYARMLMAATPKLGQGVIRTAVPEQEPVLSVKGLSKAFHSGGGFFSRSTHFQAVNNVCLDIRPGETLGLVGESGCGKSTLSRTLMRLIEPDQGSVVINGRDIVDMNSEELRKQRSNIQMIFQDPYASLNPRMKVRDLITEPAYLHSGLGPTERSELAAELLVKVTLEPEAAELFAHQFSGGQRQRLCIARALSVSPKVIVADEAVSALDVSTASRVTALMQQLQDELGIAFLFISHDIAIVERVSHRIAVMYKGEIVETGPTEQVLRAPQHAYTKKLLSAVPAPVPMAAR</sequence>
<dbReference type="Gene3D" id="3.40.50.300">
    <property type="entry name" value="P-loop containing nucleotide triphosphate hydrolases"/>
    <property type="match status" value="2"/>
</dbReference>
<dbReference type="NCBIfam" id="NF008453">
    <property type="entry name" value="PRK11308.1"/>
    <property type="match status" value="2"/>
</dbReference>
<evidence type="ECO:0000256" key="1">
    <source>
        <dbReference type="ARBA" id="ARBA00004417"/>
    </source>
</evidence>
<feature type="domain" description="ABC transporter" evidence="6">
    <location>
        <begin position="279"/>
        <end position="528"/>
    </location>
</feature>
<comment type="subcellular location">
    <subcellularLocation>
        <location evidence="1">Cell inner membrane</location>
        <topology evidence="1">Peripheral membrane protein</topology>
    </subcellularLocation>
</comment>
<dbReference type="FunFam" id="3.40.50.300:FF:000016">
    <property type="entry name" value="Oligopeptide ABC transporter ATP-binding component"/>
    <property type="match status" value="1"/>
</dbReference>
<dbReference type="InterPro" id="IPR003593">
    <property type="entry name" value="AAA+_ATPase"/>
</dbReference>
<dbReference type="AlphaFoldDB" id="A0A7L5BWX7"/>
<protein>
    <submittedName>
        <fullName evidence="7">ABC transporter ATP-binding protein</fullName>
    </submittedName>
</protein>
<dbReference type="Proteomes" id="UP000503336">
    <property type="component" value="Chromosome"/>
</dbReference>